<comment type="caution">
    <text evidence="1">The sequence shown here is derived from an EMBL/GenBank/DDBJ whole genome shotgun (WGS) entry which is preliminary data.</text>
</comment>
<sequence length="323" mass="37434">MYMRTKVLIISVLIQMFSSLLTFAQVKFRFSDGIYDQALKKQVENNVSALLTEINRADSSNRTLNLAKIKMSKEASERLSMLWQYMPFRCEWENNVQSCIQDFIGYEIRQIPVVLKPLGDTYKGELHKELTISFNKQGVITGVRTSIGNNSYLALLSGGKANLDMRMRREILKYLEDCRSYYTEKNMNAIANILGFRSFDVKKSITENSKTPVMVSLKKNECSVKDKQEYLSNLNKYFQQDGCIVAKISDIELMRHAWNPYFYGVNFRLQLSRGDGELQSATGGYYFLLWDFTEEANPKIHFSLLFSKKDEFLSPEDFFVPHN</sequence>
<evidence type="ECO:0000313" key="1">
    <source>
        <dbReference type="EMBL" id="RGW42622.1"/>
    </source>
</evidence>
<evidence type="ECO:0000313" key="2">
    <source>
        <dbReference type="Proteomes" id="UP000283785"/>
    </source>
</evidence>
<protein>
    <submittedName>
        <fullName evidence="1">Uncharacterized protein</fullName>
    </submittedName>
</protein>
<reference evidence="1 2" key="1">
    <citation type="submission" date="2018-08" db="EMBL/GenBank/DDBJ databases">
        <title>A genome reference for cultivated species of the human gut microbiota.</title>
        <authorList>
            <person name="Zou Y."/>
            <person name="Xue W."/>
            <person name="Luo G."/>
        </authorList>
    </citation>
    <scope>NUCLEOTIDE SEQUENCE [LARGE SCALE GENOMIC DNA]</scope>
    <source>
        <strain evidence="1 2">AF12-50</strain>
    </source>
</reference>
<gene>
    <name evidence="1" type="ORF">DWV76_08605</name>
</gene>
<organism evidence="1 2">
    <name type="scientific">Segatella copri</name>
    <dbReference type="NCBI Taxonomy" id="165179"/>
    <lineage>
        <taxon>Bacteria</taxon>
        <taxon>Pseudomonadati</taxon>
        <taxon>Bacteroidota</taxon>
        <taxon>Bacteroidia</taxon>
        <taxon>Bacteroidales</taxon>
        <taxon>Prevotellaceae</taxon>
        <taxon>Segatella</taxon>
    </lineage>
</organism>
<name>A0AA92TY15_9BACT</name>
<dbReference type="AlphaFoldDB" id="A0AA92TY15"/>
<dbReference type="EMBL" id="QSAG01000014">
    <property type="protein sequence ID" value="RGW42622.1"/>
    <property type="molecule type" value="Genomic_DNA"/>
</dbReference>
<proteinExistence type="predicted"/>
<accession>A0AA92TY15</accession>
<dbReference type="Proteomes" id="UP000283785">
    <property type="component" value="Unassembled WGS sequence"/>
</dbReference>